<accession>A0ABY7FYY9</accession>
<proteinExistence type="predicted"/>
<keyword evidence="3" id="KW-1185">Reference proteome</keyword>
<organism evidence="2 3">
    <name type="scientific">Mya arenaria</name>
    <name type="common">Soft-shell clam</name>
    <dbReference type="NCBI Taxonomy" id="6604"/>
    <lineage>
        <taxon>Eukaryota</taxon>
        <taxon>Metazoa</taxon>
        <taxon>Spiralia</taxon>
        <taxon>Lophotrochozoa</taxon>
        <taxon>Mollusca</taxon>
        <taxon>Bivalvia</taxon>
        <taxon>Autobranchia</taxon>
        <taxon>Heteroconchia</taxon>
        <taxon>Euheterodonta</taxon>
        <taxon>Imparidentia</taxon>
        <taxon>Neoheterodontei</taxon>
        <taxon>Myida</taxon>
        <taxon>Myoidea</taxon>
        <taxon>Myidae</taxon>
        <taxon>Mya</taxon>
    </lineage>
</organism>
<evidence type="ECO:0000256" key="1">
    <source>
        <dbReference type="SAM" id="SignalP"/>
    </source>
</evidence>
<gene>
    <name evidence="2" type="ORF">MAR_012083</name>
</gene>
<reference evidence="2" key="1">
    <citation type="submission" date="2022-11" db="EMBL/GenBank/DDBJ databases">
        <title>Centuries of genome instability and evolution in soft-shell clam transmissible cancer (bioRxiv).</title>
        <authorList>
            <person name="Hart S.F.M."/>
            <person name="Yonemitsu M.A."/>
            <person name="Giersch R.M."/>
            <person name="Beal B.F."/>
            <person name="Arriagada G."/>
            <person name="Davis B.W."/>
            <person name="Ostrander E.A."/>
            <person name="Goff S.P."/>
            <person name="Metzger M.J."/>
        </authorList>
    </citation>
    <scope>NUCLEOTIDE SEQUENCE</scope>
    <source>
        <strain evidence="2">MELC-2E11</strain>
        <tissue evidence="2">Siphon/mantle</tissue>
    </source>
</reference>
<dbReference type="Proteomes" id="UP001164746">
    <property type="component" value="Chromosome 14"/>
</dbReference>
<feature type="non-terminal residue" evidence="2">
    <location>
        <position position="1"/>
    </location>
</feature>
<evidence type="ECO:0000313" key="3">
    <source>
        <dbReference type="Proteomes" id="UP001164746"/>
    </source>
</evidence>
<feature type="chain" id="PRO_5046919622" evidence="1">
    <location>
        <begin position="16"/>
        <end position="384"/>
    </location>
</feature>
<protein>
    <submittedName>
        <fullName evidence="2">Uncharacterized protein</fullName>
    </submittedName>
</protein>
<evidence type="ECO:0000313" key="2">
    <source>
        <dbReference type="EMBL" id="WAR26379.1"/>
    </source>
</evidence>
<feature type="signal peptide" evidence="1">
    <location>
        <begin position="1"/>
        <end position="15"/>
    </location>
</feature>
<keyword evidence="1" id="KW-0732">Signal</keyword>
<dbReference type="EMBL" id="CP111025">
    <property type="protein sequence ID" value="WAR26379.1"/>
    <property type="molecule type" value="Genomic_DNA"/>
</dbReference>
<name>A0ABY7FYY9_MYAAR</name>
<sequence length="384" mass="38450">LLTFLLTLTLDGVDTDLFVILLKSGQILTGLGELTLLHTLSDVPVDEGTLGVHQIELVIQTGPGLGDGGGVAQHAHGTLHLGQITTGNDGGWLVVDADLESGGTPVDELDGPLGLDGGDGGVDVLGDDVTTVQHAAGHVLAVTGIALYHLVGGLEAGVGDLGNGELLVVGLLGGDDGGVCGQGEMDTWVGHQVGLELSQIHVEGTVEPEGGSDGGHDLTNQPVQVGVCWALNVEVPAADVVDGLVVDHEGAVGVLQGGMGGQDGVVWLDDGGGDLGSGVHSELQLGFLAVVDGQTLHEQGGESGAGATTEGVEDEESLETSALISQLADSVENKVDDFLADGVVATGVVVGGILLAGDQLLGVEQLAVGASSDLICNLKPSFKF</sequence>